<comment type="caution">
    <text evidence="1">The sequence shown here is derived from an EMBL/GenBank/DDBJ whole genome shotgun (WGS) entry which is preliminary data.</text>
</comment>
<accession>A0A4Z2J483</accession>
<dbReference type="AlphaFoldDB" id="A0A4Z2J483"/>
<sequence>MSLWVFVVIDVHQDYNNVTILSHYVGANGFFACLFSADRLQCVDEVFQPPQGMSWFNIWPSGNGVVFPKSMSQTSALQNCDAFRACRISVSLLRSSLGLGRSLARTSSSSRYVLKTAGGGKPFTRLANVLSAFHDIGKVKFHQQVSQVKHCLSFSENFFRMVPSSAALKLPEMG</sequence>
<gene>
    <name evidence="1" type="ORF">EYF80_005599</name>
</gene>
<evidence type="ECO:0000313" key="1">
    <source>
        <dbReference type="EMBL" id="TNN84272.1"/>
    </source>
</evidence>
<proteinExistence type="predicted"/>
<dbReference type="EMBL" id="SRLO01000028">
    <property type="protein sequence ID" value="TNN84272.1"/>
    <property type="molecule type" value="Genomic_DNA"/>
</dbReference>
<dbReference type="Proteomes" id="UP000314294">
    <property type="component" value="Unassembled WGS sequence"/>
</dbReference>
<reference evidence="1 2" key="1">
    <citation type="submission" date="2019-03" db="EMBL/GenBank/DDBJ databases">
        <title>First draft genome of Liparis tanakae, snailfish: a comprehensive survey of snailfish specific genes.</title>
        <authorList>
            <person name="Kim W."/>
            <person name="Song I."/>
            <person name="Jeong J.-H."/>
            <person name="Kim D."/>
            <person name="Kim S."/>
            <person name="Ryu S."/>
            <person name="Song J.Y."/>
            <person name="Lee S.K."/>
        </authorList>
    </citation>
    <scope>NUCLEOTIDE SEQUENCE [LARGE SCALE GENOMIC DNA]</scope>
    <source>
        <tissue evidence="1">Muscle</tissue>
    </source>
</reference>
<organism evidence="1 2">
    <name type="scientific">Liparis tanakae</name>
    <name type="common">Tanaka's snailfish</name>
    <dbReference type="NCBI Taxonomy" id="230148"/>
    <lineage>
        <taxon>Eukaryota</taxon>
        <taxon>Metazoa</taxon>
        <taxon>Chordata</taxon>
        <taxon>Craniata</taxon>
        <taxon>Vertebrata</taxon>
        <taxon>Euteleostomi</taxon>
        <taxon>Actinopterygii</taxon>
        <taxon>Neopterygii</taxon>
        <taxon>Teleostei</taxon>
        <taxon>Neoteleostei</taxon>
        <taxon>Acanthomorphata</taxon>
        <taxon>Eupercaria</taxon>
        <taxon>Perciformes</taxon>
        <taxon>Cottioidei</taxon>
        <taxon>Cottales</taxon>
        <taxon>Liparidae</taxon>
        <taxon>Liparis</taxon>
    </lineage>
</organism>
<name>A0A4Z2J483_9TELE</name>
<keyword evidence="2" id="KW-1185">Reference proteome</keyword>
<evidence type="ECO:0000313" key="2">
    <source>
        <dbReference type="Proteomes" id="UP000314294"/>
    </source>
</evidence>
<protein>
    <submittedName>
        <fullName evidence="1">Uncharacterized protein</fullName>
    </submittedName>
</protein>